<keyword evidence="2" id="KW-1185">Reference proteome</keyword>
<dbReference type="Proteomes" id="UP000011713">
    <property type="component" value="Unassembled WGS sequence"/>
</dbReference>
<dbReference type="EnsemblProtists" id="HpaT810519">
    <property type="protein sequence ID" value="HpaP810519"/>
    <property type="gene ID" value="HpaG810519"/>
</dbReference>
<evidence type="ECO:0000313" key="2">
    <source>
        <dbReference type="Proteomes" id="UP000011713"/>
    </source>
</evidence>
<sequence>MPILNQYKHTFISLRLSSFPNDSSDASRLDNLAVAAGCLENEATLSIGYGALRRAFRRAMQNVHPSALSQLLRLTRPKHVDRSSP</sequence>
<dbReference type="AlphaFoldDB" id="M4BVH7"/>
<reference evidence="2" key="1">
    <citation type="journal article" date="2010" name="Science">
        <title>Signatures of adaptation to obligate biotrophy in the Hyaloperonospora arabidopsidis genome.</title>
        <authorList>
            <person name="Baxter L."/>
            <person name="Tripathy S."/>
            <person name="Ishaque N."/>
            <person name="Boot N."/>
            <person name="Cabral A."/>
            <person name="Kemen E."/>
            <person name="Thines M."/>
            <person name="Ah-Fong A."/>
            <person name="Anderson R."/>
            <person name="Badejoko W."/>
            <person name="Bittner-Eddy P."/>
            <person name="Boore J.L."/>
            <person name="Chibucos M.C."/>
            <person name="Coates M."/>
            <person name="Dehal P."/>
            <person name="Delehaunty K."/>
            <person name="Dong S."/>
            <person name="Downton P."/>
            <person name="Dumas B."/>
            <person name="Fabro G."/>
            <person name="Fronick C."/>
            <person name="Fuerstenberg S.I."/>
            <person name="Fulton L."/>
            <person name="Gaulin E."/>
            <person name="Govers F."/>
            <person name="Hughes L."/>
            <person name="Humphray S."/>
            <person name="Jiang R.H."/>
            <person name="Judelson H."/>
            <person name="Kamoun S."/>
            <person name="Kyung K."/>
            <person name="Meijer H."/>
            <person name="Minx P."/>
            <person name="Morris P."/>
            <person name="Nelson J."/>
            <person name="Phuntumart V."/>
            <person name="Qutob D."/>
            <person name="Rehmany A."/>
            <person name="Rougon-Cardoso A."/>
            <person name="Ryden P."/>
            <person name="Torto-Alalibo T."/>
            <person name="Studholme D."/>
            <person name="Wang Y."/>
            <person name="Win J."/>
            <person name="Wood J."/>
            <person name="Clifton S.W."/>
            <person name="Rogers J."/>
            <person name="Van den Ackerveken G."/>
            <person name="Jones J.D."/>
            <person name="McDowell J.M."/>
            <person name="Beynon J."/>
            <person name="Tyler B.M."/>
        </authorList>
    </citation>
    <scope>NUCLEOTIDE SEQUENCE [LARGE SCALE GENOMIC DNA]</scope>
    <source>
        <strain evidence="2">Emoy2</strain>
    </source>
</reference>
<name>M4BVH7_HYAAE</name>
<reference evidence="1" key="2">
    <citation type="submission" date="2015-06" db="UniProtKB">
        <authorList>
            <consortium name="EnsemblProtists"/>
        </authorList>
    </citation>
    <scope>IDENTIFICATION</scope>
    <source>
        <strain evidence="1">Emoy2</strain>
    </source>
</reference>
<protein>
    <submittedName>
        <fullName evidence="1">Uncharacterized protein</fullName>
    </submittedName>
</protein>
<dbReference type="InParanoid" id="M4BVH7"/>
<dbReference type="HOGENOM" id="CLU_2517371_0_0_1"/>
<proteinExistence type="predicted"/>
<dbReference type="EMBL" id="JH597979">
    <property type="status" value="NOT_ANNOTATED_CDS"/>
    <property type="molecule type" value="Genomic_DNA"/>
</dbReference>
<accession>M4BVH7</accession>
<dbReference type="VEuPathDB" id="FungiDB:HpaG810519"/>
<evidence type="ECO:0000313" key="1">
    <source>
        <dbReference type="EnsemblProtists" id="HpaP810519"/>
    </source>
</evidence>
<organism evidence="1 2">
    <name type="scientific">Hyaloperonospora arabidopsidis (strain Emoy2)</name>
    <name type="common">Downy mildew agent</name>
    <name type="synonym">Peronospora arabidopsidis</name>
    <dbReference type="NCBI Taxonomy" id="559515"/>
    <lineage>
        <taxon>Eukaryota</taxon>
        <taxon>Sar</taxon>
        <taxon>Stramenopiles</taxon>
        <taxon>Oomycota</taxon>
        <taxon>Peronosporomycetes</taxon>
        <taxon>Peronosporales</taxon>
        <taxon>Peronosporaceae</taxon>
        <taxon>Hyaloperonospora</taxon>
    </lineage>
</organism>